<name>A0ABV2B2B6_9GAMM</name>
<feature type="chain" id="PRO_5046082416" evidence="7">
    <location>
        <begin position="22"/>
        <end position="702"/>
    </location>
</feature>
<dbReference type="Pfam" id="PF00595">
    <property type="entry name" value="PDZ"/>
    <property type="match status" value="1"/>
</dbReference>
<dbReference type="InterPro" id="IPR020992">
    <property type="entry name" value="Tail_Prtase_C"/>
</dbReference>
<dbReference type="InterPro" id="IPR040573">
    <property type="entry name" value="TSP_N"/>
</dbReference>
<feature type="domain" description="PDZ" evidence="8">
    <location>
        <begin position="252"/>
        <end position="323"/>
    </location>
</feature>
<dbReference type="Pfam" id="PF11818">
    <property type="entry name" value="DUF3340"/>
    <property type="match status" value="1"/>
</dbReference>
<accession>A0ABV2B2B6</accession>
<dbReference type="InterPro" id="IPR005151">
    <property type="entry name" value="Tail-specific_protease"/>
</dbReference>
<dbReference type="Proteomes" id="UP001460888">
    <property type="component" value="Unassembled WGS sequence"/>
</dbReference>
<evidence type="ECO:0000313" key="9">
    <source>
        <dbReference type="EMBL" id="MES1930003.1"/>
    </source>
</evidence>
<dbReference type="InterPro" id="IPR001478">
    <property type="entry name" value="PDZ"/>
</dbReference>
<dbReference type="NCBIfam" id="TIGR00225">
    <property type="entry name" value="prc"/>
    <property type="match status" value="1"/>
</dbReference>
<dbReference type="SUPFAM" id="SSF52096">
    <property type="entry name" value="ClpP/crotonase"/>
    <property type="match status" value="1"/>
</dbReference>
<evidence type="ECO:0000256" key="1">
    <source>
        <dbReference type="ARBA" id="ARBA00009179"/>
    </source>
</evidence>
<dbReference type="GO" id="GO:0008233">
    <property type="term" value="F:peptidase activity"/>
    <property type="evidence" value="ECO:0007669"/>
    <property type="project" value="UniProtKB-KW"/>
</dbReference>
<feature type="region of interest" description="Disordered" evidence="6">
    <location>
        <begin position="632"/>
        <end position="679"/>
    </location>
</feature>
<dbReference type="PROSITE" id="PS50106">
    <property type="entry name" value="PDZ"/>
    <property type="match status" value="1"/>
</dbReference>
<organism evidence="9 10">
    <name type="scientific">Salinisphaera dokdonensis CL-ES53</name>
    <dbReference type="NCBI Taxonomy" id="1304272"/>
    <lineage>
        <taxon>Bacteria</taxon>
        <taxon>Pseudomonadati</taxon>
        <taxon>Pseudomonadota</taxon>
        <taxon>Gammaproteobacteria</taxon>
        <taxon>Salinisphaerales</taxon>
        <taxon>Salinisphaeraceae</taxon>
        <taxon>Salinisphaera</taxon>
    </lineage>
</organism>
<feature type="signal peptide" evidence="7">
    <location>
        <begin position="1"/>
        <end position="21"/>
    </location>
</feature>
<dbReference type="InterPro" id="IPR036034">
    <property type="entry name" value="PDZ_sf"/>
</dbReference>
<dbReference type="Gene3D" id="2.30.42.10">
    <property type="match status" value="1"/>
</dbReference>
<gene>
    <name evidence="9" type="ORF">SADO_12134</name>
</gene>
<keyword evidence="7" id="KW-0732">Signal</keyword>
<dbReference type="CDD" id="cd06782">
    <property type="entry name" value="cpPDZ_CPP-like"/>
    <property type="match status" value="1"/>
</dbReference>
<protein>
    <submittedName>
        <fullName evidence="9">Periplasmic tail-specific protease</fullName>
    </submittedName>
</protein>
<dbReference type="Pfam" id="PF17804">
    <property type="entry name" value="TSP_NTD"/>
    <property type="match status" value="1"/>
</dbReference>
<dbReference type="SMART" id="SM00228">
    <property type="entry name" value="PDZ"/>
    <property type="match status" value="1"/>
</dbReference>
<dbReference type="PANTHER" id="PTHR32060:SF22">
    <property type="entry name" value="CARBOXYL-TERMINAL-PROCESSING PEPTIDASE 3, CHLOROPLASTIC"/>
    <property type="match status" value="1"/>
</dbReference>
<sequence length="702" mass="78387">MRKLALLLLIVLFVFTQTGCAADSPADPEPVPDAGGGTAEGYTPLVPDDNQGEIDREIVKQLQQNHYNKVKLDDAFSEKFFNAYIEELDGTRGVFLQDDIERLRDKYVHALDDELKKGQTRAAFDIYNTYQKRRIQIDQWALDRIAQGIDSLNIEDDESFDVDRENAPWPANAEERATLWTQQLENQVINLKLNDLDTAEIEKRLTQRYSNELKQLRQTEPMDAFSAYMDAYTHSYDPHTDYFSPRRSEDFNIDMNLQLQGIGAELRSKNGYAELVRLIPGGPAAKSGKLKPTDRIIAVGQDDDGEFTDVVGMRLDETVQLIRGEKGSTVRLQISPADNSQTKTVTLVRDKIELKDQAARKQIIELDRQGQQVDVGLITLPSFYNGTAKDVKKLVEELKKNEDLAGIVLDLRNNGGGALGEAMKLTGLFMNSVPAVQIRDADGNVQVLGDRNDGPIYDGPLAVMVNRLSASASEIVAGALQDYGRAIVLGGQTFGKGTVQTLMPLSEGQIKLTQAKFYRVSGESTQDRGVTPDITFPAAIDPSKIGESALPNALPWDRIKPTTFPYSDEITQLMGTLERGHRMRVEDDADYQYRVNRIRLARQQTEKTRVSLNLEERRAEQAALKQQSLELANTHREATGKEPFEDYKAFEESEEGESPQEQELGAHPGADPDEIDAYQTESARVLLDLVEAFIREKEAGAA</sequence>
<evidence type="ECO:0000313" key="10">
    <source>
        <dbReference type="Proteomes" id="UP001460888"/>
    </source>
</evidence>
<feature type="region of interest" description="Disordered" evidence="6">
    <location>
        <begin position="23"/>
        <end position="47"/>
    </location>
</feature>
<reference evidence="9 10" key="1">
    <citation type="submission" date="2013-03" db="EMBL/GenBank/DDBJ databases">
        <title>Salinisphaera dokdonensis CL-ES53 Genome Sequencing.</title>
        <authorList>
            <person name="Li C."/>
            <person name="Lai Q."/>
            <person name="Shao Z."/>
        </authorList>
    </citation>
    <scope>NUCLEOTIDE SEQUENCE [LARGE SCALE GENOMIC DNA]</scope>
    <source>
        <strain evidence="9 10">CL-ES53</strain>
    </source>
</reference>
<dbReference type="SMART" id="SM00245">
    <property type="entry name" value="TSPc"/>
    <property type="match status" value="1"/>
</dbReference>
<dbReference type="EMBL" id="APND01000003">
    <property type="protein sequence ID" value="MES1930003.1"/>
    <property type="molecule type" value="Genomic_DNA"/>
</dbReference>
<evidence type="ECO:0000256" key="3">
    <source>
        <dbReference type="ARBA" id="ARBA00022801"/>
    </source>
</evidence>
<feature type="compositionally biased region" description="Basic and acidic residues" evidence="6">
    <location>
        <begin position="633"/>
        <end position="651"/>
    </location>
</feature>
<keyword evidence="3 5" id="KW-0378">Hydrolase</keyword>
<dbReference type="PANTHER" id="PTHR32060">
    <property type="entry name" value="TAIL-SPECIFIC PROTEASE"/>
    <property type="match status" value="1"/>
</dbReference>
<dbReference type="CDD" id="cd07560">
    <property type="entry name" value="Peptidase_S41_CPP"/>
    <property type="match status" value="1"/>
</dbReference>
<dbReference type="Gene3D" id="3.90.226.10">
    <property type="entry name" value="2-enoyl-CoA Hydratase, Chain A, domain 1"/>
    <property type="match status" value="1"/>
</dbReference>
<dbReference type="RefSeq" id="WP_353111775.1">
    <property type="nucleotide sequence ID" value="NZ_APND01000003.1"/>
</dbReference>
<dbReference type="SUPFAM" id="SSF50156">
    <property type="entry name" value="PDZ domain-like"/>
    <property type="match status" value="1"/>
</dbReference>
<comment type="similarity">
    <text evidence="1 5">Belongs to the peptidase S41A family.</text>
</comment>
<keyword evidence="4 5" id="KW-0720">Serine protease</keyword>
<evidence type="ECO:0000259" key="8">
    <source>
        <dbReference type="PROSITE" id="PS50106"/>
    </source>
</evidence>
<keyword evidence="10" id="KW-1185">Reference proteome</keyword>
<keyword evidence="2 5" id="KW-0645">Protease</keyword>
<dbReference type="Pfam" id="PF03572">
    <property type="entry name" value="Peptidase_S41"/>
    <property type="match status" value="1"/>
</dbReference>
<comment type="caution">
    <text evidence="9">The sequence shown here is derived from an EMBL/GenBank/DDBJ whole genome shotgun (WGS) entry which is preliminary data.</text>
</comment>
<dbReference type="GO" id="GO:0006508">
    <property type="term" value="P:proteolysis"/>
    <property type="evidence" value="ECO:0007669"/>
    <property type="project" value="UniProtKB-KW"/>
</dbReference>
<dbReference type="Gene3D" id="3.30.750.44">
    <property type="match status" value="1"/>
</dbReference>
<dbReference type="InterPro" id="IPR004447">
    <property type="entry name" value="Peptidase_S41A"/>
</dbReference>
<evidence type="ECO:0000256" key="6">
    <source>
        <dbReference type="SAM" id="MobiDB-lite"/>
    </source>
</evidence>
<dbReference type="InterPro" id="IPR029045">
    <property type="entry name" value="ClpP/crotonase-like_dom_sf"/>
</dbReference>
<evidence type="ECO:0000256" key="7">
    <source>
        <dbReference type="SAM" id="SignalP"/>
    </source>
</evidence>
<proteinExistence type="inferred from homology"/>
<evidence type="ECO:0000256" key="5">
    <source>
        <dbReference type="RuleBase" id="RU004404"/>
    </source>
</evidence>
<evidence type="ECO:0000256" key="2">
    <source>
        <dbReference type="ARBA" id="ARBA00022670"/>
    </source>
</evidence>
<evidence type="ECO:0000256" key="4">
    <source>
        <dbReference type="ARBA" id="ARBA00022825"/>
    </source>
</evidence>